<keyword evidence="2" id="KW-1185">Reference proteome</keyword>
<dbReference type="AlphaFoldDB" id="G4QLY7"/>
<sequence length="638" mass="72406">MSDQFKAIDAFVGKSIVLAPDNDLTRRMQKELSAIGANVVGFYDSYKKPSDFVKAAEASKYDCIIINSPNYWREIGANLSGLKYVFDTASLSFIELENFESLLRNSDEFDVLLLPFNRSNVSDMSLISRSLNKFGISSAIIDIGGGPDSDITKGYTENADIPRIRRDGLHNIKRQCIVASIDWEPSFGRSFIQAEKDKGMLTIGVVDGIEDFNDTDYSYDRKAYETVEYVLTMGTDDLTALSHKSEKCTVVGLPKLHSLYNETVQYPAKTTVMINVNFTYGSFEEVREEWVEQVLNACQKAEVDYIISQHPADNGDFSNKVVSSKTVYQTIRESSLVITRYSTVLLEALVLGKPVIYFNPHGEKVPLYNEPEGAFETVTNVTELASAISKITQTYSDVRSGAQEFLLRKCNLPSTVPPSDLAAYRIKNLLEEREHIAFSPDKHFSLPAQYISRNKYHHYDDSDCEDEWQLEVYLHALGLMTTNSFSNIVDVGTGSGYKFMKYFSQYNTLGLELPVNVDLLMQKYPDKRWKVSDFTSERVFSADVVICSDIIEHLVDPDDLLIFLNAQDFKYLVLSTPDRDLVYPKTSVFQAGPPRNFAHQREWSFSEFADYVSTFFKVIDHRVTNYHQATQMMICVKK</sequence>
<dbReference type="Proteomes" id="UP000009282">
    <property type="component" value="Chromosome"/>
</dbReference>
<dbReference type="Gene3D" id="3.40.50.12580">
    <property type="match status" value="1"/>
</dbReference>
<dbReference type="eggNOG" id="COG0500">
    <property type="taxonomic scope" value="Bacteria"/>
</dbReference>
<name>G4QLY7_GLANF</name>
<protein>
    <submittedName>
        <fullName evidence="1">Uncharacterized protein</fullName>
    </submittedName>
</protein>
<dbReference type="OrthoDB" id="9802649at2"/>
<dbReference type="InterPro" id="IPR029063">
    <property type="entry name" value="SAM-dependent_MTases_sf"/>
</dbReference>
<evidence type="ECO:0000313" key="2">
    <source>
        <dbReference type="Proteomes" id="UP000009282"/>
    </source>
</evidence>
<dbReference type="KEGG" id="gni:GNIT_2380"/>
<evidence type="ECO:0000313" key="1">
    <source>
        <dbReference type="EMBL" id="AEP30477.1"/>
    </source>
</evidence>
<accession>G4QLY7</accession>
<dbReference type="InterPro" id="IPR043148">
    <property type="entry name" value="TagF_C"/>
</dbReference>
<dbReference type="STRING" id="1085623.GNIT_2380"/>
<dbReference type="SUPFAM" id="SSF53756">
    <property type="entry name" value="UDP-Glycosyltransferase/glycogen phosphorylase"/>
    <property type="match status" value="1"/>
</dbReference>
<dbReference type="SUPFAM" id="SSF53335">
    <property type="entry name" value="S-adenosyl-L-methionine-dependent methyltransferases"/>
    <property type="match status" value="1"/>
</dbReference>
<dbReference type="HOGENOM" id="CLU_428817_0_0_6"/>
<dbReference type="Pfam" id="PF13489">
    <property type="entry name" value="Methyltransf_23"/>
    <property type="match status" value="1"/>
</dbReference>
<dbReference type="EMBL" id="CP003060">
    <property type="protein sequence ID" value="AEP30477.1"/>
    <property type="molecule type" value="Genomic_DNA"/>
</dbReference>
<dbReference type="Gene3D" id="3.40.50.150">
    <property type="entry name" value="Vaccinia Virus protein VP39"/>
    <property type="match status" value="1"/>
</dbReference>
<gene>
    <name evidence="1" type="ordered locus">GNIT_2380</name>
</gene>
<reference evidence="1 2" key="1">
    <citation type="journal article" date="2011" name="J. Bacteriol.">
        <title>Complete genome sequence of seawater bacterium Glaciecola nitratireducens FR1064T.</title>
        <authorList>
            <person name="Bian F."/>
            <person name="Qin Q.L."/>
            <person name="Xie B.B."/>
            <person name="Shu Y.L."/>
            <person name="Zhang X.Y."/>
            <person name="Yu Y."/>
            <person name="Chen B."/>
            <person name="Chen X.L."/>
            <person name="Zhou B.C."/>
            <person name="Zhang Y.Z."/>
        </authorList>
    </citation>
    <scope>NUCLEOTIDE SEQUENCE [LARGE SCALE GENOMIC DNA]</scope>
    <source>
        <strain evidence="2">JCM 12485 / KCTC 12276 / FR1064</strain>
    </source>
</reference>
<organism evidence="1 2">
    <name type="scientific">Glaciecola nitratireducens (strain JCM 12485 / KCTC 12276 / FR1064)</name>
    <dbReference type="NCBI Taxonomy" id="1085623"/>
    <lineage>
        <taxon>Bacteria</taxon>
        <taxon>Pseudomonadati</taxon>
        <taxon>Pseudomonadota</taxon>
        <taxon>Gammaproteobacteria</taxon>
        <taxon>Alteromonadales</taxon>
        <taxon>Alteromonadaceae</taxon>
        <taxon>Brumicola</taxon>
    </lineage>
</organism>
<proteinExistence type="predicted"/>
<dbReference type="RefSeq" id="WP_014109350.1">
    <property type="nucleotide sequence ID" value="NC_016041.1"/>
</dbReference>